<dbReference type="Gene3D" id="3.40.50.1110">
    <property type="entry name" value="SGNH hydrolase"/>
    <property type="match status" value="1"/>
</dbReference>
<gene>
    <name evidence="4" type="ORF">GOP47_0012395</name>
</gene>
<dbReference type="GO" id="GO:0016787">
    <property type="term" value="F:hydrolase activity"/>
    <property type="evidence" value="ECO:0007669"/>
    <property type="project" value="UniProtKB-KW"/>
</dbReference>
<evidence type="ECO:0000313" key="5">
    <source>
        <dbReference type="Proteomes" id="UP000886520"/>
    </source>
</evidence>
<evidence type="ECO:0000313" key="4">
    <source>
        <dbReference type="EMBL" id="KAI5072289.1"/>
    </source>
</evidence>
<feature type="domain" description="Sialate O-acetylesterase" evidence="3">
    <location>
        <begin position="153"/>
        <end position="398"/>
    </location>
</feature>
<dbReference type="EMBL" id="JABFUD020000012">
    <property type="protein sequence ID" value="KAI5072289.1"/>
    <property type="molecule type" value="Genomic_DNA"/>
</dbReference>
<accession>A0A9D4UQK9</accession>
<reference evidence="4" key="1">
    <citation type="submission" date="2021-01" db="EMBL/GenBank/DDBJ databases">
        <title>Adiantum capillus-veneris genome.</title>
        <authorList>
            <person name="Fang Y."/>
            <person name="Liao Q."/>
        </authorList>
    </citation>
    <scope>NUCLEOTIDE SEQUENCE</scope>
    <source>
        <strain evidence="4">H3</strain>
        <tissue evidence="4">Leaf</tissue>
    </source>
</reference>
<proteinExistence type="predicted"/>
<keyword evidence="5" id="KW-1185">Reference proteome</keyword>
<protein>
    <recommendedName>
        <fullName evidence="3">Sialate O-acetylesterase domain-containing protein</fullName>
    </recommendedName>
</protein>
<dbReference type="InterPro" id="IPR052940">
    <property type="entry name" value="Carb_Esterase_6"/>
</dbReference>
<name>A0A9D4UQK9_ADICA</name>
<dbReference type="PANTHER" id="PTHR31988:SF19">
    <property type="entry name" value="9-O-ACETYL-N-ACETYLNEURAMINIC ACID DEACETYLASE-RELATED"/>
    <property type="match status" value="1"/>
</dbReference>
<keyword evidence="2" id="KW-0472">Membrane</keyword>
<feature type="transmembrane region" description="Helical" evidence="2">
    <location>
        <begin position="99"/>
        <end position="121"/>
    </location>
</feature>
<comment type="caution">
    <text evidence="4">The sequence shown here is derived from an EMBL/GenBank/DDBJ whole genome shotgun (WGS) entry which is preliminary data.</text>
</comment>
<keyword evidence="2" id="KW-0812">Transmembrane</keyword>
<dbReference type="AlphaFoldDB" id="A0A9D4UQK9"/>
<dbReference type="PANTHER" id="PTHR31988">
    <property type="entry name" value="ESTERASE, PUTATIVE (DUF303)-RELATED"/>
    <property type="match status" value="1"/>
</dbReference>
<evidence type="ECO:0000256" key="2">
    <source>
        <dbReference type="SAM" id="Phobius"/>
    </source>
</evidence>
<dbReference type="Proteomes" id="UP000886520">
    <property type="component" value="Chromosome 12"/>
</dbReference>
<sequence length="404" mass="45460">MEGYVQKHHPNELDLDDLRLPSSTFYFYPQQAQRASFVEPRGPFQFFGDAATVDEMEFIVRAWHSGAFISRFLSSPWDAAPSIVSVAQWFSETTPSVDLASLFLCISLAFLLLFSLHRLYFRRLQSRLRKTLIPMADGSLSPHLNICSSQTPDQIFILSGQSNMAGRGGVESKHYKDGSVLKEWDHVVPPECDAEKGSIWCLNGKLDWVEACEPMHHDIDLGKVCGLGPGLVFAASVLRQWKGLKESPPSIGLVPCAIGGTQIKEWEKGSKLYEQMIHRAKYAIANSGTIKALLWYQGESDTCSSINVKEFPQRLKSLFMNIRRDLQNDELPIIQVGITAKHHPHPEWLEEVRCAQMAVNLPGVYYVDANGLALLEDNIHLTMHSQVQLGKWLADCYLNLLQDC</sequence>
<dbReference type="SUPFAM" id="SSF52266">
    <property type="entry name" value="SGNH hydrolase"/>
    <property type="match status" value="1"/>
</dbReference>
<dbReference type="OrthoDB" id="42638at2759"/>
<evidence type="ECO:0000259" key="3">
    <source>
        <dbReference type="Pfam" id="PF03629"/>
    </source>
</evidence>
<keyword evidence="2" id="KW-1133">Transmembrane helix</keyword>
<dbReference type="Pfam" id="PF03629">
    <property type="entry name" value="SASA"/>
    <property type="match status" value="1"/>
</dbReference>
<evidence type="ECO:0000256" key="1">
    <source>
        <dbReference type="ARBA" id="ARBA00022801"/>
    </source>
</evidence>
<dbReference type="InterPro" id="IPR036514">
    <property type="entry name" value="SGNH_hydro_sf"/>
</dbReference>
<keyword evidence="1" id="KW-0378">Hydrolase</keyword>
<dbReference type="InterPro" id="IPR005181">
    <property type="entry name" value="SASA"/>
</dbReference>
<organism evidence="4 5">
    <name type="scientific">Adiantum capillus-veneris</name>
    <name type="common">Maidenhair fern</name>
    <dbReference type="NCBI Taxonomy" id="13818"/>
    <lineage>
        <taxon>Eukaryota</taxon>
        <taxon>Viridiplantae</taxon>
        <taxon>Streptophyta</taxon>
        <taxon>Embryophyta</taxon>
        <taxon>Tracheophyta</taxon>
        <taxon>Polypodiopsida</taxon>
        <taxon>Polypodiidae</taxon>
        <taxon>Polypodiales</taxon>
        <taxon>Pteridineae</taxon>
        <taxon>Pteridaceae</taxon>
        <taxon>Vittarioideae</taxon>
        <taxon>Adiantum</taxon>
    </lineage>
</organism>